<gene>
    <name evidence="9" type="ORF">HH214_05485</name>
</gene>
<comment type="subcellular location">
    <subcellularLocation>
        <location evidence="1">Membrane</location>
        <topology evidence="1">Multi-pass membrane protein</topology>
    </subcellularLocation>
</comment>
<dbReference type="GO" id="GO:0004252">
    <property type="term" value="F:serine-type endopeptidase activity"/>
    <property type="evidence" value="ECO:0007669"/>
    <property type="project" value="InterPro"/>
</dbReference>
<name>A0A7L5DWA4_9SPHI</name>
<dbReference type="GO" id="GO:0016020">
    <property type="term" value="C:membrane"/>
    <property type="evidence" value="ECO:0007669"/>
    <property type="project" value="UniProtKB-SubCell"/>
</dbReference>
<proteinExistence type="inferred from homology"/>
<feature type="transmembrane region" description="Helical" evidence="7">
    <location>
        <begin position="20"/>
        <end position="47"/>
    </location>
</feature>
<dbReference type="PANTHER" id="PTHR43731:SF14">
    <property type="entry name" value="PRESENILIN-ASSOCIATED RHOMBOID-LIKE PROTEIN, MITOCHONDRIAL"/>
    <property type="match status" value="1"/>
</dbReference>
<keyword evidence="10" id="KW-1185">Reference proteome</keyword>
<dbReference type="EMBL" id="CP051682">
    <property type="protein sequence ID" value="QJD95360.1"/>
    <property type="molecule type" value="Genomic_DNA"/>
</dbReference>
<organism evidence="9 10">
    <name type="scientific">Mucilaginibacter robiniae</name>
    <dbReference type="NCBI Taxonomy" id="2728022"/>
    <lineage>
        <taxon>Bacteria</taxon>
        <taxon>Pseudomonadati</taxon>
        <taxon>Bacteroidota</taxon>
        <taxon>Sphingobacteriia</taxon>
        <taxon>Sphingobacteriales</taxon>
        <taxon>Sphingobacteriaceae</taxon>
        <taxon>Mucilaginibacter</taxon>
    </lineage>
</organism>
<evidence type="ECO:0000256" key="3">
    <source>
        <dbReference type="ARBA" id="ARBA00022692"/>
    </source>
</evidence>
<dbReference type="InterPro" id="IPR050925">
    <property type="entry name" value="Rhomboid_protease_S54"/>
</dbReference>
<dbReference type="InterPro" id="IPR035952">
    <property type="entry name" value="Rhomboid-like_sf"/>
</dbReference>
<dbReference type="Pfam" id="PF01694">
    <property type="entry name" value="Rhomboid"/>
    <property type="match status" value="1"/>
</dbReference>
<keyword evidence="4" id="KW-0378">Hydrolase</keyword>
<feature type="transmembrane region" description="Helical" evidence="7">
    <location>
        <begin position="95"/>
        <end position="113"/>
    </location>
</feature>
<keyword evidence="9" id="KW-0645">Protease</keyword>
<keyword evidence="3 7" id="KW-0812">Transmembrane</keyword>
<evidence type="ECO:0000313" key="10">
    <source>
        <dbReference type="Proteomes" id="UP000503278"/>
    </source>
</evidence>
<evidence type="ECO:0000256" key="4">
    <source>
        <dbReference type="ARBA" id="ARBA00022801"/>
    </source>
</evidence>
<evidence type="ECO:0000256" key="1">
    <source>
        <dbReference type="ARBA" id="ARBA00004141"/>
    </source>
</evidence>
<dbReference type="SUPFAM" id="SSF144091">
    <property type="entry name" value="Rhomboid-like"/>
    <property type="match status" value="1"/>
</dbReference>
<evidence type="ECO:0000256" key="6">
    <source>
        <dbReference type="ARBA" id="ARBA00023136"/>
    </source>
</evidence>
<evidence type="ECO:0000256" key="2">
    <source>
        <dbReference type="ARBA" id="ARBA00009045"/>
    </source>
</evidence>
<accession>A0A7L5DWA4</accession>
<feature type="transmembrane region" description="Helical" evidence="7">
    <location>
        <begin position="208"/>
        <end position="228"/>
    </location>
</feature>
<reference evidence="9 10" key="1">
    <citation type="submission" date="2020-04" db="EMBL/GenBank/DDBJ databases">
        <title>Genome sequencing of novel species.</title>
        <authorList>
            <person name="Heo J."/>
            <person name="Kim S.-J."/>
            <person name="Kim J.-S."/>
            <person name="Hong S.-B."/>
            <person name="Kwon S.-W."/>
        </authorList>
    </citation>
    <scope>NUCLEOTIDE SEQUENCE [LARGE SCALE GENOMIC DNA]</scope>
    <source>
        <strain evidence="9 10">F39-2</strain>
    </source>
</reference>
<keyword evidence="6 7" id="KW-0472">Membrane</keyword>
<evidence type="ECO:0000259" key="8">
    <source>
        <dbReference type="Pfam" id="PF01694"/>
    </source>
</evidence>
<dbReference type="RefSeq" id="WP_169606376.1">
    <property type="nucleotide sequence ID" value="NZ_CP051682.1"/>
</dbReference>
<protein>
    <submittedName>
        <fullName evidence="9">Rhomboid family intramembrane serine protease</fullName>
    </submittedName>
</protein>
<sequence>MSPYTQSPFSNITPVVKNLLIINIIFFVATYALGRLNIDLVALLSAFYPSSPNFKIWQIITYLFMHANLGHIFSNMLGLFFIGPILEQTFGSKRFFNYYFITGIGALLFNFIVQAIHVHQITGAFFPDIYNYTPRSESDLRALIEIYRDPILGASGAIFGLMAAIFALYPDLEFLLFPFPIPVKVKYMVPLYVLYELYSGVNPKGGDMVAHFAHVGGAVVGYILIKIWHTRTPNNFY</sequence>
<dbReference type="Gene3D" id="1.20.1540.10">
    <property type="entry name" value="Rhomboid-like"/>
    <property type="match status" value="1"/>
</dbReference>
<dbReference type="Proteomes" id="UP000503278">
    <property type="component" value="Chromosome"/>
</dbReference>
<feature type="transmembrane region" description="Helical" evidence="7">
    <location>
        <begin position="59"/>
        <end position="83"/>
    </location>
</feature>
<keyword evidence="5 7" id="KW-1133">Transmembrane helix</keyword>
<dbReference type="PANTHER" id="PTHR43731">
    <property type="entry name" value="RHOMBOID PROTEASE"/>
    <property type="match status" value="1"/>
</dbReference>
<dbReference type="KEGG" id="mrob:HH214_05485"/>
<evidence type="ECO:0000313" key="9">
    <source>
        <dbReference type="EMBL" id="QJD95360.1"/>
    </source>
</evidence>
<feature type="transmembrane region" description="Helical" evidence="7">
    <location>
        <begin position="151"/>
        <end position="169"/>
    </location>
</feature>
<comment type="similarity">
    <text evidence="2">Belongs to the peptidase S54 family.</text>
</comment>
<dbReference type="AlphaFoldDB" id="A0A7L5DWA4"/>
<dbReference type="GO" id="GO:0006508">
    <property type="term" value="P:proteolysis"/>
    <property type="evidence" value="ECO:0007669"/>
    <property type="project" value="UniProtKB-KW"/>
</dbReference>
<evidence type="ECO:0000256" key="5">
    <source>
        <dbReference type="ARBA" id="ARBA00022989"/>
    </source>
</evidence>
<evidence type="ECO:0000256" key="7">
    <source>
        <dbReference type="SAM" id="Phobius"/>
    </source>
</evidence>
<feature type="domain" description="Peptidase S54 rhomboid" evidence="8">
    <location>
        <begin position="55"/>
        <end position="227"/>
    </location>
</feature>
<dbReference type="InterPro" id="IPR022764">
    <property type="entry name" value="Peptidase_S54_rhomboid_dom"/>
</dbReference>